<dbReference type="SUPFAM" id="SSF53732">
    <property type="entry name" value="Aconitase iron-sulfur domain"/>
    <property type="match status" value="1"/>
</dbReference>
<comment type="caution">
    <text evidence="11">The sequence shown here is derived from an EMBL/GenBank/DDBJ whole genome shotgun (WGS) entry which is preliminary data.</text>
</comment>
<dbReference type="InterPro" id="IPR006251">
    <property type="entry name" value="Homoacnase/IPMdehydase_lsu"/>
</dbReference>
<keyword evidence="3 9" id="KW-0028">Amino-acid biosynthesis</keyword>
<keyword evidence="8 9" id="KW-0100">Branched-chain amino acid biosynthesis</keyword>
<keyword evidence="1 9" id="KW-0432">Leucine biosynthesis</keyword>
<evidence type="ECO:0000256" key="7">
    <source>
        <dbReference type="ARBA" id="ARBA00023239"/>
    </source>
</evidence>
<keyword evidence="7 9" id="KW-0456">Lyase</keyword>
<organism evidence="11 12">
    <name type="scientific">Methanonatronarchaeum thermophilum</name>
    <dbReference type="NCBI Taxonomy" id="1927129"/>
    <lineage>
        <taxon>Archaea</taxon>
        <taxon>Methanobacteriati</taxon>
        <taxon>Methanobacteriota</taxon>
        <taxon>Methanonatronarchaeia</taxon>
        <taxon>Methanonatronarchaeales</taxon>
        <taxon>Methanonatronarchaeaceae</taxon>
        <taxon>Methanonatronarchaeum</taxon>
    </lineage>
</organism>
<proteinExistence type="inferred from homology"/>
<feature type="binding site" evidence="9">
    <location>
        <position position="355"/>
    </location>
    <ligand>
        <name>[4Fe-4S] cluster</name>
        <dbReference type="ChEBI" id="CHEBI:49883"/>
    </ligand>
</feature>
<dbReference type="InterPro" id="IPR015931">
    <property type="entry name" value="Acnase/IPM_dHydase_lsu_aba_1/3"/>
</dbReference>
<dbReference type="InterPro" id="IPR011826">
    <property type="entry name" value="HAcnase/IPMdehydase_lsu_prok"/>
</dbReference>
<evidence type="ECO:0000256" key="8">
    <source>
        <dbReference type="ARBA" id="ARBA00023304"/>
    </source>
</evidence>
<comment type="subunit">
    <text evidence="9">Heterodimer of LeuC and LeuD.</text>
</comment>
<dbReference type="GO" id="GO:0046872">
    <property type="term" value="F:metal ion binding"/>
    <property type="evidence" value="ECO:0007669"/>
    <property type="project" value="UniProtKB-KW"/>
</dbReference>
<dbReference type="PRINTS" id="PR00415">
    <property type="entry name" value="ACONITASE"/>
</dbReference>
<dbReference type="PROSITE" id="PS00450">
    <property type="entry name" value="ACONITASE_1"/>
    <property type="match status" value="1"/>
</dbReference>
<dbReference type="GO" id="GO:0003861">
    <property type="term" value="F:3-isopropylmalate dehydratase activity"/>
    <property type="evidence" value="ECO:0007669"/>
    <property type="project" value="UniProtKB-UniRule"/>
</dbReference>
<dbReference type="PROSITE" id="PS01244">
    <property type="entry name" value="ACONITASE_2"/>
    <property type="match status" value="1"/>
</dbReference>
<dbReference type="InterPro" id="IPR001030">
    <property type="entry name" value="Acoase/IPM_deHydtase_lsu_aba"/>
</dbReference>
<reference evidence="11 12" key="1">
    <citation type="submission" date="2016-12" db="EMBL/GenBank/DDBJ databases">
        <title>Discovery of methanogenic haloarchaea.</title>
        <authorList>
            <person name="Sorokin D.Y."/>
            <person name="Makarova K.S."/>
            <person name="Abbas B."/>
            <person name="Ferrer M."/>
            <person name="Golyshin P.N."/>
        </authorList>
    </citation>
    <scope>NUCLEOTIDE SEQUENCE [LARGE SCALE GENOMIC DNA]</scope>
    <source>
        <strain evidence="11">AMET1</strain>
    </source>
</reference>
<comment type="catalytic activity">
    <reaction evidence="9">
        <text>(2R,3S)-3-isopropylmalate = (2S)-2-isopropylmalate</text>
        <dbReference type="Rhea" id="RHEA:32287"/>
        <dbReference type="ChEBI" id="CHEBI:1178"/>
        <dbReference type="ChEBI" id="CHEBI:35121"/>
        <dbReference type="EC" id="4.2.1.33"/>
    </reaction>
</comment>
<evidence type="ECO:0000256" key="2">
    <source>
        <dbReference type="ARBA" id="ARBA00022485"/>
    </source>
</evidence>
<evidence type="ECO:0000256" key="4">
    <source>
        <dbReference type="ARBA" id="ARBA00022723"/>
    </source>
</evidence>
<evidence type="ECO:0000256" key="1">
    <source>
        <dbReference type="ARBA" id="ARBA00022430"/>
    </source>
</evidence>
<feature type="binding site" evidence="9">
    <location>
        <position position="292"/>
    </location>
    <ligand>
        <name>[4Fe-4S] cluster</name>
        <dbReference type="ChEBI" id="CHEBI:49883"/>
    </ligand>
</feature>
<dbReference type="NCBIfam" id="NF001614">
    <property type="entry name" value="PRK00402.1"/>
    <property type="match status" value="1"/>
</dbReference>
<evidence type="ECO:0000256" key="6">
    <source>
        <dbReference type="ARBA" id="ARBA00023014"/>
    </source>
</evidence>
<dbReference type="UniPathway" id="UPA00048">
    <property type="reaction ID" value="UER00071"/>
</dbReference>
<dbReference type="EMBL" id="MRZU01000004">
    <property type="protein sequence ID" value="OUJ18375.1"/>
    <property type="molecule type" value="Genomic_DNA"/>
</dbReference>
<sequence>MPKTIVEKILSKSSGKDLKAGDYAFADIDLAMANDITAPLAVEGFQQIADKVWDPNKIYIPLDHQAPADSINAAENHKKLREFAREQGIKLYDVGEGVCHQLMLENHVEPGQLVIGADSHTCTYGAVGAFATGVGSTDMAAAFATGKLWFKVPQTIKINLTGQTKQNVSAKDIILKLCKKIEADGALYKALEITGPTTKNLTIPSRATLTNMAIEMGAKTAIIQPDKKTEEYTGVEAPEWLYSDPDADYVQEIELDVSSLEPQIAVPHQVDNVHDITEVEGTKIDQVFIGSCTNGRLEDLEAAAKVVKGRSFSEDVRVIVVPASRDVYNKAEEKGFLKTLFEAGAVVEAPCCGPCMGGSFGLLAGGEVGLATSNRNFRGREGSPDAEVYLSSPEVAAESGIQGKIAKPRGDF</sequence>
<evidence type="ECO:0000313" key="11">
    <source>
        <dbReference type="EMBL" id="OUJ18375.1"/>
    </source>
</evidence>
<dbReference type="PANTHER" id="PTHR43822">
    <property type="entry name" value="HOMOACONITASE, MITOCHONDRIAL-RELATED"/>
    <property type="match status" value="1"/>
</dbReference>
<dbReference type="Gene3D" id="3.30.499.10">
    <property type="entry name" value="Aconitase, domain 3"/>
    <property type="match status" value="2"/>
</dbReference>
<gene>
    <name evidence="9" type="primary">leuC</name>
    <name evidence="11" type="ORF">AMET1_1290</name>
</gene>
<dbReference type="HAMAP" id="MF_01027">
    <property type="entry name" value="LeuC_type2"/>
    <property type="match status" value="1"/>
</dbReference>
<dbReference type="Pfam" id="PF00330">
    <property type="entry name" value="Aconitase"/>
    <property type="match status" value="1"/>
</dbReference>
<evidence type="ECO:0000256" key="9">
    <source>
        <dbReference type="HAMAP-Rule" id="MF_01027"/>
    </source>
</evidence>
<keyword evidence="6 9" id="KW-0411">Iron-sulfur</keyword>
<feature type="domain" description="Aconitase/3-isopropylmalate dehydratase large subunit alpha/beta/alpha" evidence="10">
    <location>
        <begin position="7"/>
        <end position="278"/>
    </location>
</feature>
<dbReference type="OrthoDB" id="255at2157"/>
<dbReference type="NCBIfam" id="TIGR01343">
    <property type="entry name" value="hacA_fam"/>
    <property type="match status" value="1"/>
</dbReference>
<keyword evidence="12" id="KW-1185">Reference proteome</keyword>
<protein>
    <recommendedName>
        <fullName evidence="9">3-isopropylmalate dehydratase large subunit</fullName>
        <ecNumber evidence="9">4.2.1.33</ecNumber>
    </recommendedName>
    <alternativeName>
        <fullName evidence="9">Alpha-IPM isomerase</fullName>
        <shortName evidence="9">IPMI</shortName>
    </alternativeName>
    <alternativeName>
        <fullName evidence="9">Isopropylmalate isomerase</fullName>
    </alternativeName>
</protein>
<evidence type="ECO:0000259" key="10">
    <source>
        <dbReference type="Pfam" id="PF00330"/>
    </source>
</evidence>
<keyword evidence="4 9" id="KW-0479">Metal-binding</keyword>
<dbReference type="AlphaFoldDB" id="A0A1Y3GFY5"/>
<dbReference type="InterPro" id="IPR036008">
    <property type="entry name" value="Aconitase_4Fe-4S_dom"/>
</dbReference>
<dbReference type="Proteomes" id="UP000195137">
    <property type="component" value="Unassembled WGS sequence"/>
</dbReference>
<comment type="cofactor">
    <cofactor evidence="9">
        <name>[4Fe-4S] cluster</name>
        <dbReference type="ChEBI" id="CHEBI:49883"/>
    </cofactor>
    <text evidence="9">Binds 1 [4Fe-4S] cluster per subunit.</text>
</comment>
<evidence type="ECO:0000313" key="12">
    <source>
        <dbReference type="Proteomes" id="UP000195137"/>
    </source>
</evidence>
<dbReference type="PANTHER" id="PTHR43822:SF22">
    <property type="entry name" value="ISOPROPYLMALATE_CITRAMALATE ISOMERASE LARGE SUBUNIT"/>
    <property type="match status" value="1"/>
</dbReference>
<dbReference type="InterPro" id="IPR050067">
    <property type="entry name" value="IPM_dehydratase_rel_enz"/>
</dbReference>
<dbReference type="CDD" id="cd01583">
    <property type="entry name" value="IPMI"/>
    <property type="match status" value="1"/>
</dbReference>
<evidence type="ECO:0000256" key="5">
    <source>
        <dbReference type="ARBA" id="ARBA00023004"/>
    </source>
</evidence>
<feature type="binding site" evidence="9">
    <location>
        <position position="352"/>
    </location>
    <ligand>
        <name>[4Fe-4S] cluster</name>
        <dbReference type="ChEBI" id="CHEBI:49883"/>
    </ligand>
</feature>
<dbReference type="NCBIfam" id="TIGR02086">
    <property type="entry name" value="IPMI_arch"/>
    <property type="match status" value="1"/>
</dbReference>
<dbReference type="GO" id="GO:0009098">
    <property type="term" value="P:L-leucine biosynthetic process"/>
    <property type="evidence" value="ECO:0007669"/>
    <property type="project" value="UniProtKB-UniRule"/>
</dbReference>
<dbReference type="InterPro" id="IPR033941">
    <property type="entry name" value="IPMI_cat"/>
</dbReference>
<accession>A0A1Y3GFY5</accession>
<dbReference type="RefSeq" id="WP_086637656.1">
    <property type="nucleotide sequence ID" value="NZ_MRZU01000004.1"/>
</dbReference>
<name>A0A1Y3GFY5_9EURY</name>
<evidence type="ECO:0000256" key="3">
    <source>
        <dbReference type="ARBA" id="ARBA00022605"/>
    </source>
</evidence>
<comment type="function">
    <text evidence="9">Catalyzes the isomerization between 2-isopropylmalate and 3-isopropylmalate, via the formation of 2-isopropylmaleate.</text>
</comment>
<comment type="pathway">
    <text evidence="9">Amino-acid biosynthesis; L-leucine biosynthesis; L-leucine from 3-methyl-2-oxobutanoate: step 2/4.</text>
</comment>
<keyword evidence="5 9" id="KW-0408">Iron</keyword>
<keyword evidence="2 9" id="KW-0004">4Fe-4S</keyword>
<dbReference type="InterPro" id="IPR018136">
    <property type="entry name" value="Aconitase_4Fe-4S_BS"/>
</dbReference>
<dbReference type="GO" id="GO:0051539">
    <property type="term" value="F:4 iron, 4 sulfur cluster binding"/>
    <property type="evidence" value="ECO:0007669"/>
    <property type="project" value="UniProtKB-KW"/>
</dbReference>
<dbReference type="EC" id="4.2.1.33" evidence="9"/>
<comment type="similarity">
    <text evidence="9">Belongs to the aconitase/IPM isomerase family. LeuC type 2 subfamily.</text>
</comment>